<dbReference type="PANTHER" id="PTHR47739">
    <property type="entry name" value="TRNA1(VAL) (ADENINE(37)-N6)-METHYLTRANSFERASE"/>
    <property type="match status" value="1"/>
</dbReference>
<dbReference type="GO" id="GO:0032259">
    <property type="term" value="P:methylation"/>
    <property type="evidence" value="ECO:0007669"/>
    <property type="project" value="UniProtKB-KW"/>
</dbReference>
<dbReference type="GO" id="GO:0008168">
    <property type="term" value="F:methyltransferase activity"/>
    <property type="evidence" value="ECO:0007669"/>
    <property type="project" value="UniProtKB-KW"/>
</dbReference>
<dbReference type="Gene3D" id="3.40.50.150">
    <property type="entry name" value="Vaccinia Virus protein VP39"/>
    <property type="match status" value="1"/>
</dbReference>
<keyword evidence="2" id="KW-0489">Methyltransferase</keyword>
<dbReference type="SUPFAM" id="SSF53335">
    <property type="entry name" value="S-adenosyl-L-methionine-dependent methyltransferases"/>
    <property type="match status" value="1"/>
</dbReference>
<name>A0A3Q9BM88_9LACT</name>
<keyword evidence="2" id="KW-0808">Transferase</keyword>
<protein>
    <submittedName>
        <fullName evidence="2">tRNA1(Val) (Adenine(37)-N6)-methyltransferase</fullName>
    </submittedName>
</protein>
<reference evidence="3" key="1">
    <citation type="submission" date="2018-12" db="EMBL/GenBank/DDBJ databases">
        <title>Complete genome sequencing of Jeotgalibaca sp. H21T32.</title>
        <authorList>
            <person name="Bae J.-W."/>
            <person name="Lee S.-Y."/>
        </authorList>
    </citation>
    <scope>NUCLEOTIDE SEQUENCE [LARGE SCALE GENOMIC DNA]</scope>
    <source>
        <strain evidence="3">H21T32</strain>
    </source>
</reference>
<keyword evidence="3" id="KW-1185">Reference proteome</keyword>
<organism evidence="2 3">
    <name type="scientific">Jeotgalibaca ciconiae</name>
    <dbReference type="NCBI Taxonomy" id="2496265"/>
    <lineage>
        <taxon>Bacteria</taxon>
        <taxon>Bacillati</taxon>
        <taxon>Bacillota</taxon>
        <taxon>Bacilli</taxon>
        <taxon>Lactobacillales</taxon>
        <taxon>Carnobacteriaceae</taxon>
        <taxon>Jeotgalibaca</taxon>
    </lineage>
</organism>
<evidence type="ECO:0000313" key="3">
    <source>
        <dbReference type="Proteomes" id="UP000273326"/>
    </source>
</evidence>
<gene>
    <name evidence="2" type="ORF">EJN90_05390</name>
</gene>
<dbReference type="InterPro" id="IPR025714">
    <property type="entry name" value="Methyltranfer_dom"/>
</dbReference>
<dbReference type="InterPro" id="IPR050210">
    <property type="entry name" value="tRNA_Adenine-N(6)_MTase"/>
</dbReference>
<evidence type="ECO:0000313" key="2">
    <source>
        <dbReference type="EMBL" id="AZP04148.1"/>
    </source>
</evidence>
<evidence type="ECO:0000259" key="1">
    <source>
        <dbReference type="Pfam" id="PF13847"/>
    </source>
</evidence>
<dbReference type="Proteomes" id="UP000273326">
    <property type="component" value="Chromosome"/>
</dbReference>
<dbReference type="Pfam" id="PF13847">
    <property type="entry name" value="Methyltransf_31"/>
    <property type="match status" value="1"/>
</dbReference>
<dbReference type="KEGG" id="jeh:EJN90_05390"/>
<dbReference type="EMBL" id="CP034465">
    <property type="protein sequence ID" value="AZP04148.1"/>
    <property type="molecule type" value="Genomic_DNA"/>
</dbReference>
<sequence>MCILFGCHLRRTGATPLNESSQKKSQLLKAGERLDILKKENIQIIQSPSVFSFSLDAVLLANFASVPSSRKTKIVDFCSGNGAVAFLLTGKTTNPIIGVEIQDRLIDMAKRTVQLNELEDRVSFIQADINEITSEIQPDSVDIITCNPPYFKNIPSSTKNTYSEFTIARHEIKLNLNQLMKKTGQLLKMNGKAYFVHRPDRLLEILDTMRANRLAPKKIQFIYPKAGKEANMILIEAIKDGKEDGLHILPPFYVHDETGEYTKEVKAILFGE</sequence>
<dbReference type="PANTHER" id="PTHR47739:SF1">
    <property type="entry name" value="TRNA1(VAL) (ADENINE(37)-N6)-METHYLTRANSFERASE"/>
    <property type="match status" value="1"/>
</dbReference>
<dbReference type="AlphaFoldDB" id="A0A3Q9BM88"/>
<accession>A0A3Q9BM88</accession>
<dbReference type="InterPro" id="IPR029063">
    <property type="entry name" value="SAM-dependent_MTases_sf"/>
</dbReference>
<proteinExistence type="predicted"/>
<dbReference type="OrthoDB" id="9777257at2"/>
<dbReference type="CDD" id="cd02440">
    <property type="entry name" value="AdoMet_MTases"/>
    <property type="match status" value="1"/>
</dbReference>
<feature type="domain" description="Methyltransferase" evidence="1">
    <location>
        <begin position="70"/>
        <end position="157"/>
    </location>
</feature>